<comment type="caution">
    <text evidence="2">The sequence shown here is derived from an EMBL/GenBank/DDBJ whole genome shotgun (WGS) entry which is preliminary data.</text>
</comment>
<sequence>MCASVAAGLLIWMLTWLVEVVAHAKLRLQAQVQDIVIVEDSSFESKQGCDTEKDAIVLIIGDEFREPIITRLSSGQIRDSNHAKLLPTAKQQQCKVLDLGIVEDDKEDHNKIIDISLFVGCKGESEFEFAKYVCERMVSLDSSDLKYISKDISFCINDEMFHCFRYKIDALFSPLKAMLYGSFAESIKDKIDFSKNGIFLGEIRTVEMYSMHPPTPL</sequence>
<feature type="chain" id="PRO_5025421151" evidence="1">
    <location>
        <begin position="23"/>
        <end position="217"/>
    </location>
</feature>
<dbReference type="PANTHER" id="PTHR44203">
    <property type="entry name" value="ETO1-RELATED"/>
    <property type="match status" value="1"/>
</dbReference>
<dbReference type="EMBL" id="JAAGAX010000013">
    <property type="protein sequence ID" value="KAF2293672.1"/>
    <property type="molecule type" value="Genomic_DNA"/>
</dbReference>
<organism evidence="2 3">
    <name type="scientific">Hevea brasiliensis</name>
    <name type="common">Para rubber tree</name>
    <name type="synonym">Siphonia brasiliensis</name>
    <dbReference type="NCBI Taxonomy" id="3981"/>
    <lineage>
        <taxon>Eukaryota</taxon>
        <taxon>Viridiplantae</taxon>
        <taxon>Streptophyta</taxon>
        <taxon>Embryophyta</taxon>
        <taxon>Tracheophyta</taxon>
        <taxon>Spermatophyta</taxon>
        <taxon>Magnoliopsida</taxon>
        <taxon>eudicotyledons</taxon>
        <taxon>Gunneridae</taxon>
        <taxon>Pentapetalae</taxon>
        <taxon>rosids</taxon>
        <taxon>fabids</taxon>
        <taxon>Malpighiales</taxon>
        <taxon>Euphorbiaceae</taxon>
        <taxon>Crotonoideae</taxon>
        <taxon>Micrandreae</taxon>
        <taxon>Hevea</taxon>
    </lineage>
</organism>
<gene>
    <name evidence="2" type="ORF">GH714_003978</name>
</gene>
<name>A0A6A6KXC0_HEVBR</name>
<dbReference type="GO" id="GO:0010105">
    <property type="term" value="P:negative regulation of ethylene-activated signaling pathway"/>
    <property type="evidence" value="ECO:0007669"/>
    <property type="project" value="InterPro"/>
</dbReference>
<dbReference type="SUPFAM" id="SSF53218">
    <property type="entry name" value="Molybdenum cofactor biosynthesis proteins"/>
    <property type="match status" value="1"/>
</dbReference>
<keyword evidence="3" id="KW-1185">Reference proteome</keyword>
<keyword evidence="1" id="KW-0732">Signal</keyword>
<protein>
    <submittedName>
        <fullName evidence="2">Uncharacterized protein</fullName>
    </submittedName>
</protein>
<evidence type="ECO:0000313" key="2">
    <source>
        <dbReference type="EMBL" id="KAF2293672.1"/>
    </source>
</evidence>
<accession>A0A6A6KXC0</accession>
<dbReference type="PANTHER" id="PTHR44203:SF3">
    <property type="entry name" value="ETO1-LIKE PROTEIN 2"/>
    <property type="match status" value="1"/>
</dbReference>
<dbReference type="Proteomes" id="UP000467840">
    <property type="component" value="Chromosome 7"/>
</dbReference>
<dbReference type="InterPro" id="IPR044631">
    <property type="entry name" value="ETO1-like"/>
</dbReference>
<dbReference type="InterPro" id="IPR036425">
    <property type="entry name" value="MoaB/Mog-like_dom_sf"/>
</dbReference>
<dbReference type="AlphaFoldDB" id="A0A6A6KXC0"/>
<feature type="signal peptide" evidence="1">
    <location>
        <begin position="1"/>
        <end position="22"/>
    </location>
</feature>
<evidence type="ECO:0000256" key="1">
    <source>
        <dbReference type="SAM" id="SignalP"/>
    </source>
</evidence>
<proteinExistence type="predicted"/>
<evidence type="ECO:0000313" key="3">
    <source>
        <dbReference type="Proteomes" id="UP000467840"/>
    </source>
</evidence>
<reference evidence="2 3" key="1">
    <citation type="journal article" date="2020" name="Mol. Plant">
        <title>The Chromosome-Based Rubber Tree Genome Provides New Insights into Spurge Genome Evolution and Rubber Biosynthesis.</title>
        <authorList>
            <person name="Liu J."/>
            <person name="Shi C."/>
            <person name="Shi C.C."/>
            <person name="Li W."/>
            <person name="Zhang Q.J."/>
            <person name="Zhang Y."/>
            <person name="Li K."/>
            <person name="Lu H.F."/>
            <person name="Shi C."/>
            <person name="Zhu S.T."/>
            <person name="Xiao Z.Y."/>
            <person name="Nan H."/>
            <person name="Yue Y."/>
            <person name="Zhu X.G."/>
            <person name="Wu Y."/>
            <person name="Hong X.N."/>
            <person name="Fan G.Y."/>
            <person name="Tong Y."/>
            <person name="Zhang D."/>
            <person name="Mao C.L."/>
            <person name="Liu Y.L."/>
            <person name="Hao S.J."/>
            <person name="Liu W.Q."/>
            <person name="Lv M.Q."/>
            <person name="Zhang H.B."/>
            <person name="Liu Y."/>
            <person name="Hu-Tang G.R."/>
            <person name="Wang J.P."/>
            <person name="Wang J.H."/>
            <person name="Sun Y.H."/>
            <person name="Ni S.B."/>
            <person name="Chen W.B."/>
            <person name="Zhang X.C."/>
            <person name="Jiao Y.N."/>
            <person name="Eichler E.E."/>
            <person name="Li G.H."/>
            <person name="Liu X."/>
            <person name="Gao L.Z."/>
        </authorList>
    </citation>
    <scope>NUCLEOTIDE SEQUENCE [LARGE SCALE GENOMIC DNA]</scope>
    <source>
        <strain evidence="3">cv. GT1</strain>
        <tissue evidence="2">Leaf</tissue>
    </source>
</reference>
<dbReference type="Gene3D" id="3.40.980.10">
    <property type="entry name" value="MoaB/Mog-like domain"/>
    <property type="match status" value="1"/>
</dbReference>